<evidence type="ECO:0000256" key="4">
    <source>
        <dbReference type="ARBA" id="ARBA00023125"/>
    </source>
</evidence>
<dbReference type="CDD" id="cd14702">
    <property type="entry name" value="bZIP_plant_GBF1"/>
    <property type="match status" value="1"/>
</dbReference>
<keyword evidence="6" id="KW-0539">Nucleus</keyword>
<dbReference type="InterPro" id="IPR044827">
    <property type="entry name" value="GBF-like"/>
</dbReference>
<feature type="coiled-coil region" evidence="7">
    <location>
        <begin position="268"/>
        <end position="336"/>
    </location>
</feature>
<protein>
    <recommendedName>
        <fullName evidence="9">BZIP domain-containing protein</fullName>
    </recommendedName>
</protein>
<keyword evidence="4" id="KW-0238">DNA-binding</keyword>
<evidence type="ECO:0000256" key="7">
    <source>
        <dbReference type="SAM" id="Coils"/>
    </source>
</evidence>
<dbReference type="InterPro" id="IPR046347">
    <property type="entry name" value="bZIP_sf"/>
</dbReference>
<dbReference type="GO" id="GO:0005634">
    <property type="term" value="C:nucleus"/>
    <property type="evidence" value="ECO:0007669"/>
    <property type="project" value="UniProtKB-SubCell"/>
</dbReference>
<feature type="region of interest" description="Disordered" evidence="8">
    <location>
        <begin position="1"/>
        <end position="30"/>
    </location>
</feature>
<evidence type="ECO:0000313" key="10">
    <source>
        <dbReference type="EMBL" id="JAT73156.1"/>
    </source>
</evidence>
<evidence type="ECO:0000259" key="9">
    <source>
        <dbReference type="PROSITE" id="PS50217"/>
    </source>
</evidence>
<name>A0A1D2A1S8_AUXPR</name>
<gene>
    <name evidence="10" type="ORF">g.21117</name>
</gene>
<dbReference type="InterPro" id="IPR045314">
    <property type="entry name" value="bZIP_plant_GBF1"/>
</dbReference>
<dbReference type="EMBL" id="GDKF01005466">
    <property type="protein sequence ID" value="JAT73156.1"/>
    <property type="molecule type" value="Transcribed_RNA"/>
</dbReference>
<dbReference type="SUPFAM" id="SSF57959">
    <property type="entry name" value="Leucine zipper domain"/>
    <property type="match status" value="1"/>
</dbReference>
<reference evidence="10" key="1">
    <citation type="submission" date="2015-08" db="EMBL/GenBank/DDBJ databases">
        <authorList>
            <person name="Babu N.S."/>
            <person name="Beckwith C.J."/>
            <person name="Beseler K.G."/>
            <person name="Brison A."/>
            <person name="Carone J.V."/>
            <person name="Caskin T.P."/>
            <person name="Diamond M."/>
            <person name="Durham M.E."/>
            <person name="Foxe J.M."/>
            <person name="Go M."/>
            <person name="Henderson B.A."/>
            <person name="Jones I.B."/>
            <person name="McGettigan J.A."/>
            <person name="Micheletti S.J."/>
            <person name="Nasrallah M.E."/>
            <person name="Ortiz D."/>
            <person name="Piller C.R."/>
            <person name="Privatt S.R."/>
            <person name="Schneider S.L."/>
            <person name="Sharp S."/>
            <person name="Smith T.C."/>
            <person name="Stanton J.D."/>
            <person name="Ullery H.E."/>
            <person name="Wilson R.J."/>
            <person name="Serrano M.G."/>
            <person name="Buck G."/>
            <person name="Lee V."/>
            <person name="Wang Y."/>
            <person name="Carvalho R."/>
            <person name="Voegtly L."/>
            <person name="Shi R."/>
            <person name="Duckworth R."/>
            <person name="Johnson A."/>
            <person name="Loviza R."/>
            <person name="Walstead R."/>
            <person name="Shah Z."/>
            <person name="Kiflezghi M."/>
            <person name="Wade K."/>
            <person name="Ball S.L."/>
            <person name="Bradley K.W."/>
            <person name="Asai D.J."/>
            <person name="Bowman C.A."/>
            <person name="Russell D.A."/>
            <person name="Pope W.H."/>
            <person name="Jacobs-Sera D."/>
            <person name="Hendrix R.W."/>
            <person name="Hatfull G.F."/>
        </authorList>
    </citation>
    <scope>NUCLEOTIDE SEQUENCE</scope>
</reference>
<feature type="domain" description="BZIP" evidence="9">
    <location>
        <begin position="284"/>
        <end position="347"/>
    </location>
</feature>
<comment type="similarity">
    <text evidence="2">Belongs to the bZIP family.</text>
</comment>
<dbReference type="InterPro" id="IPR004827">
    <property type="entry name" value="bZIP"/>
</dbReference>
<dbReference type="GO" id="GO:0043565">
    <property type="term" value="F:sequence-specific DNA binding"/>
    <property type="evidence" value="ECO:0007669"/>
    <property type="project" value="InterPro"/>
</dbReference>
<evidence type="ECO:0000256" key="6">
    <source>
        <dbReference type="ARBA" id="ARBA00023242"/>
    </source>
</evidence>
<keyword evidence="3" id="KW-0805">Transcription regulation</keyword>
<evidence type="ECO:0000256" key="5">
    <source>
        <dbReference type="ARBA" id="ARBA00023163"/>
    </source>
</evidence>
<organism evidence="10">
    <name type="scientific">Auxenochlorella protothecoides</name>
    <name type="common">Green microalga</name>
    <name type="synonym">Chlorella protothecoides</name>
    <dbReference type="NCBI Taxonomy" id="3075"/>
    <lineage>
        <taxon>Eukaryota</taxon>
        <taxon>Viridiplantae</taxon>
        <taxon>Chlorophyta</taxon>
        <taxon>core chlorophytes</taxon>
        <taxon>Trebouxiophyceae</taxon>
        <taxon>Chlorellales</taxon>
        <taxon>Chlorellaceae</taxon>
        <taxon>Auxenochlorella</taxon>
    </lineage>
</organism>
<proteinExistence type="inferred from homology"/>
<evidence type="ECO:0000256" key="8">
    <source>
        <dbReference type="SAM" id="MobiDB-lite"/>
    </source>
</evidence>
<dbReference type="Pfam" id="PF00170">
    <property type="entry name" value="bZIP_1"/>
    <property type="match status" value="1"/>
</dbReference>
<keyword evidence="5" id="KW-0804">Transcription</keyword>
<accession>A0A1D2A1S8</accession>
<evidence type="ECO:0000256" key="3">
    <source>
        <dbReference type="ARBA" id="ARBA00023015"/>
    </source>
</evidence>
<comment type="subcellular location">
    <subcellularLocation>
        <location evidence="1">Nucleus</location>
    </subcellularLocation>
</comment>
<dbReference type="Gene3D" id="1.20.5.170">
    <property type="match status" value="1"/>
</dbReference>
<keyword evidence="7" id="KW-0175">Coiled coil</keyword>
<dbReference type="GO" id="GO:0003700">
    <property type="term" value="F:DNA-binding transcription factor activity"/>
    <property type="evidence" value="ECO:0007669"/>
    <property type="project" value="InterPro"/>
</dbReference>
<sequence length="426" mass="43475">MSDAEPASSTPAGAPTEPASVPVPGPATEAENQLAQQWSQMLQYQMQGKAGAMPFTGGVPFPNVPFMQPFMYPNAMMYNPALSGMNPYTAAFMASMAEGADPAKATLTSTTAEAKDDAAAAAAAPAGPGEGGSAEEGSRKREADASEAADAPSKRAALAPGQAGDSAAALPPGVKTGSQAALSLLASAAATGKPGSKVPGLAALPGLAGLNMPPMPPGAMGLVPGAAAGAAVAATSPGAQHLAEVWNALNGQFSQSPTLPELKRAGSAEALEAELAAAAGDERELKRLRRKQSNRDSARRSRLRKQAECEELGKRVKDLIAENGELRAERIALRAQIEVLDAKLAMSSAFNLALGAGELEKIQADARAKQAAEATNVAAAIAHVRWGFTHIIRRGGRSSVTGYTACSHSVVMHSVLPWRSGTLCAI</sequence>
<dbReference type="PANTHER" id="PTHR45967">
    <property type="entry name" value="G-BOX-BINDING FACTOR 3-RELATED"/>
    <property type="match status" value="1"/>
</dbReference>
<dbReference type="PROSITE" id="PS50217">
    <property type="entry name" value="BZIP"/>
    <property type="match status" value="1"/>
</dbReference>
<dbReference type="PANTHER" id="PTHR45967:SF38">
    <property type="entry name" value="G-BOX-BINDING FACTOR 2"/>
    <property type="match status" value="1"/>
</dbReference>
<evidence type="ECO:0000256" key="1">
    <source>
        <dbReference type="ARBA" id="ARBA00004123"/>
    </source>
</evidence>
<dbReference type="PROSITE" id="PS00036">
    <property type="entry name" value="BZIP_BASIC"/>
    <property type="match status" value="1"/>
</dbReference>
<dbReference type="AlphaFoldDB" id="A0A1D2A1S8"/>
<feature type="region of interest" description="Disordered" evidence="8">
    <location>
        <begin position="114"/>
        <end position="174"/>
    </location>
</feature>
<dbReference type="SMART" id="SM00338">
    <property type="entry name" value="BRLZ"/>
    <property type="match status" value="1"/>
</dbReference>
<evidence type="ECO:0000256" key="2">
    <source>
        <dbReference type="ARBA" id="ARBA00007163"/>
    </source>
</evidence>